<evidence type="ECO:0000256" key="3">
    <source>
        <dbReference type="ARBA" id="ARBA00022723"/>
    </source>
</evidence>
<dbReference type="GO" id="GO:0005096">
    <property type="term" value="F:GTPase activator activity"/>
    <property type="evidence" value="ECO:0007669"/>
    <property type="project" value="TreeGrafter"/>
</dbReference>
<dbReference type="SUPFAM" id="SSF81811">
    <property type="entry name" value="Helical domain of Sec23/24"/>
    <property type="match status" value="1"/>
</dbReference>
<keyword evidence="5 11" id="KW-0862">Zinc</keyword>
<dbReference type="GO" id="GO:0090110">
    <property type="term" value="P:COPII-coated vesicle cargo loading"/>
    <property type="evidence" value="ECO:0007669"/>
    <property type="project" value="TreeGrafter"/>
</dbReference>
<gene>
    <name evidence="17" type="ORF">BE221DRAFT_167435</name>
</gene>
<dbReference type="Gene3D" id="3.40.50.410">
    <property type="entry name" value="von Willebrand factor, type A domain"/>
    <property type="match status" value="1"/>
</dbReference>
<dbReference type="InterPro" id="IPR029006">
    <property type="entry name" value="ADF-H/Gelsolin-like_dom_sf"/>
</dbReference>
<dbReference type="InterPro" id="IPR012990">
    <property type="entry name" value="Beta-sandwich_Sec23_24"/>
</dbReference>
<dbReference type="InterPro" id="IPR037364">
    <property type="entry name" value="Sec23"/>
</dbReference>
<dbReference type="GO" id="GO:0008270">
    <property type="term" value="F:zinc ion binding"/>
    <property type="evidence" value="ECO:0007669"/>
    <property type="project" value="InterPro"/>
</dbReference>
<dbReference type="FunFam" id="2.30.30.380:FF:000001">
    <property type="entry name" value="Protein transport protein SEC23"/>
    <property type="match status" value="1"/>
</dbReference>
<evidence type="ECO:0000256" key="7">
    <source>
        <dbReference type="ARBA" id="ARBA00022927"/>
    </source>
</evidence>
<dbReference type="PANTHER" id="PTHR11141">
    <property type="entry name" value="PROTEIN TRANSPORT PROTEIN SEC23"/>
    <property type="match status" value="1"/>
</dbReference>
<dbReference type="Pfam" id="PF00626">
    <property type="entry name" value="Gelsolin"/>
    <property type="match status" value="1"/>
</dbReference>
<dbReference type="InterPro" id="IPR006896">
    <property type="entry name" value="Sec23/24_trunk_dom"/>
</dbReference>
<dbReference type="Gene3D" id="1.20.120.730">
    <property type="entry name" value="Sec23/Sec24 helical domain"/>
    <property type="match status" value="1"/>
</dbReference>
<dbReference type="InterPro" id="IPR037550">
    <property type="entry name" value="Sec23_C"/>
</dbReference>
<organism evidence="17">
    <name type="scientific">Ostreococcus tauri</name>
    <name type="common">Marine green alga</name>
    <dbReference type="NCBI Taxonomy" id="70448"/>
    <lineage>
        <taxon>Eukaryota</taxon>
        <taxon>Viridiplantae</taxon>
        <taxon>Chlorophyta</taxon>
        <taxon>Mamiellophyceae</taxon>
        <taxon>Mamiellales</taxon>
        <taxon>Bathycoccaceae</taxon>
        <taxon>Ostreococcus</taxon>
    </lineage>
</organism>
<dbReference type="SUPFAM" id="SSF53300">
    <property type="entry name" value="vWA-like"/>
    <property type="match status" value="1"/>
</dbReference>
<dbReference type="Gene3D" id="2.30.30.380">
    <property type="entry name" value="Zn-finger domain of Sec23/24"/>
    <property type="match status" value="1"/>
</dbReference>
<sequence>MEGYDGNQAYGAHAAPQAVDWGALEARDGARFSWNVVANSRAEMTKCVVPFGAVVTPRKAIAEDVVPKVPYEPVRCKGCGGALNPYARVDFASKIWVCPLCHARNHFPPHYGGLSETNLPAELFPSYTTIEYAMPSRASGVASGSGYLFVVDACVEEDELRAVKQAVTQALSLMPEDARVGLVTFGTHVHVHELGFESCPKSYVFRGNKEFTTQQVKDQLALGGGPLRAVFGALSECEFQLSAILEELNRDAFAPLPSCRRARCTGTALMVASCLLATGAIGQSARAMLFTGGAATEGGGTIVAKDMEQAVRSHKDIVKGAAPFYAKAKKYYEQVAVNLCANGHVLDVFACALDQVGLAEMKVCVEKTGGNVVLAESFSHTVFKTSFLKLFAPDTEGGLGIAYNGQFEVVTSRDVKTSGVIGPCAALDRKGLPGAVSDSPIGSGGTTAWKMCTLTNETSLAVYFEVANPGGKDQQSMAMQGQHAQQFFVQFLCTFTLPNGESRMRVITTSRRWTDGQNLNDIAAGFDQEAAAVLVARQLSWKMETEEETDCPAATRWLDRKLIALCQRFGNYRKDDPHSFQLMPQFSIYPQFMFNLRRSQFVQVFNNSPDETAYFRMILQRENVYNSLVMIQPTLTSYSFNGPPEPVLLDVCSIAADRILVLDAYFTVVVFHGMTIAQWRKANYQDQPEHVAFKELLAAPRVEADQILASRFPVPRLIDCDQHGSQARFLLAKLNPSATYNSSASMGGGSDIIFTDDVSLQVFLDHLKRLAVADN</sequence>
<dbReference type="Pfam" id="PF04815">
    <property type="entry name" value="Sec23_helical"/>
    <property type="match status" value="1"/>
</dbReference>
<evidence type="ECO:0000259" key="16">
    <source>
        <dbReference type="Pfam" id="PF08033"/>
    </source>
</evidence>
<evidence type="ECO:0000256" key="4">
    <source>
        <dbReference type="ARBA" id="ARBA00022824"/>
    </source>
</evidence>
<dbReference type="FunFam" id="1.20.120.730:FF:000005">
    <property type="entry name" value="Protein transport protein SEC23"/>
    <property type="match status" value="1"/>
</dbReference>
<feature type="domain" description="Sec23/Sec24 helical" evidence="15">
    <location>
        <begin position="527"/>
        <end position="628"/>
    </location>
</feature>
<evidence type="ECO:0000256" key="9">
    <source>
        <dbReference type="ARBA" id="ARBA00023329"/>
    </source>
</evidence>
<comment type="similarity">
    <text evidence="1 11">Belongs to the SEC23/SEC24 family. SEC23 subfamily.</text>
</comment>
<evidence type="ECO:0000256" key="6">
    <source>
        <dbReference type="ARBA" id="ARBA00022892"/>
    </source>
</evidence>
<dbReference type="CDD" id="cd11287">
    <property type="entry name" value="Sec23_C"/>
    <property type="match status" value="1"/>
</dbReference>
<feature type="domain" description="Sec23/Sec24 beta-sandwich" evidence="16">
    <location>
        <begin position="402"/>
        <end position="514"/>
    </location>
</feature>
<evidence type="ECO:0000259" key="12">
    <source>
        <dbReference type="Pfam" id="PF00626"/>
    </source>
</evidence>
<protein>
    <recommendedName>
        <fullName evidence="11">Protein transport protein SEC23</fullName>
    </recommendedName>
</protein>
<dbReference type="InterPro" id="IPR036465">
    <property type="entry name" value="vWFA_dom_sf"/>
</dbReference>
<evidence type="ECO:0000259" key="13">
    <source>
        <dbReference type="Pfam" id="PF04810"/>
    </source>
</evidence>
<evidence type="ECO:0000256" key="5">
    <source>
        <dbReference type="ARBA" id="ARBA00022833"/>
    </source>
</evidence>
<dbReference type="eggNOG" id="KOG1986">
    <property type="taxonomic scope" value="Eukaryota"/>
</dbReference>
<dbReference type="Pfam" id="PF04810">
    <property type="entry name" value="zf-Sec23_Sec24"/>
    <property type="match status" value="1"/>
</dbReference>
<evidence type="ECO:0000259" key="15">
    <source>
        <dbReference type="Pfam" id="PF04815"/>
    </source>
</evidence>
<keyword evidence="8 11" id="KW-0472">Membrane</keyword>
<dbReference type="AlphaFoldDB" id="A0A1Y5IFU4"/>
<dbReference type="InterPro" id="IPR036175">
    <property type="entry name" value="Sec23/24_helical_dom_sf"/>
</dbReference>
<keyword evidence="11" id="KW-0963">Cytoplasm</keyword>
<evidence type="ECO:0000259" key="14">
    <source>
        <dbReference type="Pfam" id="PF04811"/>
    </source>
</evidence>
<accession>A0A1Y5IFU4</accession>
<dbReference type="InterPro" id="IPR036180">
    <property type="entry name" value="Gelsolin-like_dom_sf"/>
</dbReference>
<keyword evidence="9 11" id="KW-0968">Cytoplasmic vesicle</keyword>
<feature type="domain" description="Sec23/Sec24 trunk" evidence="14">
    <location>
        <begin position="147"/>
        <end position="390"/>
    </location>
</feature>
<dbReference type="GO" id="GO:0070971">
    <property type="term" value="C:endoplasmic reticulum exit site"/>
    <property type="evidence" value="ECO:0007669"/>
    <property type="project" value="TreeGrafter"/>
</dbReference>
<dbReference type="PANTHER" id="PTHR11141:SF0">
    <property type="entry name" value="PROTEIN TRANSPORT PROTEIN SEC23"/>
    <property type="match status" value="1"/>
</dbReference>
<dbReference type="InterPro" id="IPR006895">
    <property type="entry name" value="Znf_Sec23_Sec24"/>
</dbReference>
<dbReference type="FunFam" id="3.40.50.410:FF:000043">
    <property type="entry name" value="Protein transport protein SEC23"/>
    <property type="match status" value="1"/>
</dbReference>
<evidence type="ECO:0000313" key="17">
    <source>
        <dbReference type="EMBL" id="OUS47074.1"/>
    </source>
</evidence>
<dbReference type="InterPro" id="IPR007123">
    <property type="entry name" value="Gelsolin-like_dom"/>
</dbReference>
<dbReference type="SUPFAM" id="SSF81995">
    <property type="entry name" value="beta-sandwich domain of Sec23/24"/>
    <property type="match status" value="1"/>
</dbReference>
<dbReference type="GO" id="GO:0006886">
    <property type="term" value="P:intracellular protein transport"/>
    <property type="evidence" value="ECO:0007669"/>
    <property type="project" value="InterPro"/>
</dbReference>
<dbReference type="InterPro" id="IPR006900">
    <property type="entry name" value="Sec23/24_helical_dom"/>
</dbReference>
<keyword evidence="2 11" id="KW-0813">Transport</keyword>
<dbReference type="EMBL" id="KZ155780">
    <property type="protein sequence ID" value="OUS47074.1"/>
    <property type="molecule type" value="Genomic_DNA"/>
</dbReference>
<dbReference type="Pfam" id="PF08033">
    <property type="entry name" value="Sec23_BS"/>
    <property type="match status" value="1"/>
</dbReference>
<keyword evidence="6 11" id="KW-0931">ER-Golgi transport</keyword>
<dbReference type="Gene3D" id="3.40.20.10">
    <property type="entry name" value="Severin"/>
    <property type="match status" value="1"/>
</dbReference>
<feature type="domain" description="Zinc finger Sec23/Sec24-type" evidence="13">
    <location>
        <begin position="73"/>
        <end position="111"/>
    </location>
</feature>
<evidence type="ECO:0000256" key="2">
    <source>
        <dbReference type="ARBA" id="ARBA00022448"/>
    </source>
</evidence>
<reference evidence="17" key="1">
    <citation type="submission" date="2017-04" db="EMBL/GenBank/DDBJ databases">
        <title>Population genomics of picophytoplankton unveils novel chromosome hypervariability.</title>
        <authorList>
            <consortium name="DOE Joint Genome Institute"/>
            <person name="Blanc-Mathieu R."/>
            <person name="Krasovec M."/>
            <person name="Hebrard M."/>
            <person name="Yau S."/>
            <person name="Desgranges E."/>
            <person name="Martin J."/>
            <person name="Schackwitz W."/>
            <person name="Kuo A."/>
            <person name="Salin G."/>
            <person name="Donnadieu C."/>
            <person name="Desdevises Y."/>
            <person name="Sanchez-Ferandin S."/>
            <person name="Moreau H."/>
            <person name="Rivals E."/>
            <person name="Grigoriev I.V."/>
            <person name="Grimsley N."/>
            <person name="Eyre-Walker A."/>
            <person name="Piganeau G."/>
        </authorList>
    </citation>
    <scope>NUCLEOTIDE SEQUENCE [LARGE SCALE GENOMIC DNA]</scope>
    <source>
        <strain evidence="17">RCC 1115</strain>
    </source>
</reference>
<dbReference type="InterPro" id="IPR036174">
    <property type="entry name" value="Znf_Sec23_Sec24_sf"/>
</dbReference>
<evidence type="ECO:0000256" key="11">
    <source>
        <dbReference type="RuleBase" id="RU365030"/>
    </source>
</evidence>
<keyword evidence="3 11" id="KW-0479">Metal-binding</keyword>
<dbReference type="FunFam" id="3.40.20.10:FF:000014">
    <property type="entry name" value="Protein transport protein SEC23"/>
    <property type="match status" value="1"/>
</dbReference>
<proteinExistence type="inferred from homology"/>
<dbReference type="GO" id="GO:0030127">
    <property type="term" value="C:COPII vesicle coat"/>
    <property type="evidence" value="ECO:0007669"/>
    <property type="project" value="InterPro"/>
</dbReference>
<dbReference type="GO" id="GO:0005789">
    <property type="term" value="C:endoplasmic reticulum membrane"/>
    <property type="evidence" value="ECO:0007669"/>
    <property type="project" value="UniProtKB-SubCell"/>
</dbReference>
<name>A0A1Y5IFU4_OSTTA</name>
<dbReference type="Proteomes" id="UP000195557">
    <property type="component" value="Unassembled WGS sequence"/>
</dbReference>
<dbReference type="Gene3D" id="2.60.40.1670">
    <property type="entry name" value="beta-sandwich domain of Sec23/24"/>
    <property type="match status" value="1"/>
</dbReference>
<evidence type="ECO:0000256" key="8">
    <source>
        <dbReference type="ARBA" id="ARBA00023136"/>
    </source>
</evidence>
<comment type="function">
    <text evidence="10 11">Component of the coat protein complex II (COPII) which promotes the formation of transport vesicles from the endoplasmic reticulum (ER). The coat has two main functions, the physical deformation of the endoplasmic reticulum membrane into vesicles and the selection of cargo molecules.</text>
</comment>
<keyword evidence="7 11" id="KW-0653">Protein transport</keyword>
<evidence type="ECO:0000256" key="10">
    <source>
        <dbReference type="ARBA" id="ARBA00025471"/>
    </source>
</evidence>
<comment type="subcellular location">
    <subcellularLocation>
        <location evidence="11">Cytoplasmic vesicle</location>
        <location evidence="11">COPII-coated vesicle membrane</location>
        <topology evidence="11">Peripheral membrane protein</topology>
        <orientation evidence="11">Cytoplasmic side</orientation>
    </subcellularLocation>
    <subcellularLocation>
        <location evidence="11">Endoplasmic reticulum membrane</location>
        <topology evidence="11">Peripheral membrane protein</topology>
        <orientation evidence="11">Cytoplasmic side</orientation>
    </subcellularLocation>
</comment>
<dbReference type="SUPFAM" id="SSF82754">
    <property type="entry name" value="C-terminal, gelsolin-like domain of Sec23/24"/>
    <property type="match status" value="1"/>
</dbReference>
<dbReference type="Pfam" id="PF04811">
    <property type="entry name" value="Sec23_trunk"/>
    <property type="match status" value="1"/>
</dbReference>
<dbReference type="SUPFAM" id="SSF82919">
    <property type="entry name" value="Zn-finger domain of Sec23/24"/>
    <property type="match status" value="1"/>
</dbReference>
<evidence type="ECO:0000256" key="1">
    <source>
        <dbReference type="ARBA" id="ARBA00009210"/>
    </source>
</evidence>
<keyword evidence="4 11" id="KW-0256">Endoplasmic reticulum</keyword>
<feature type="domain" description="Gelsolin-like" evidence="12">
    <location>
        <begin position="644"/>
        <end position="730"/>
    </location>
</feature>